<dbReference type="Gene3D" id="3.40.50.1820">
    <property type="entry name" value="alpha/beta hydrolase"/>
    <property type="match status" value="1"/>
</dbReference>
<dbReference type="InterPro" id="IPR050266">
    <property type="entry name" value="AB_hydrolase_sf"/>
</dbReference>
<dbReference type="Pfam" id="PF12697">
    <property type="entry name" value="Abhydrolase_6"/>
    <property type="match status" value="1"/>
</dbReference>
<dbReference type="InterPro" id="IPR029058">
    <property type="entry name" value="AB_hydrolase_fold"/>
</dbReference>
<evidence type="ECO:0000313" key="3">
    <source>
        <dbReference type="Proteomes" id="UP001500653"/>
    </source>
</evidence>
<dbReference type="PANTHER" id="PTHR43798">
    <property type="entry name" value="MONOACYLGLYCEROL LIPASE"/>
    <property type="match status" value="1"/>
</dbReference>
<dbReference type="EMBL" id="BAAALN010000003">
    <property type="protein sequence ID" value="GAA1229184.1"/>
    <property type="molecule type" value="Genomic_DNA"/>
</dbReference>
<protein>
    <recommendedName>
        <fullName evidence="1">AB hydrolase-1 domain-containing protein</fullName>
    </recommendedName>
</protein>
<dbReference type="Proteomes" id="UP001500653">
    <property type="component" value="Unassembled WGS sequence"/>
</dbReference>
<sequence length="265" mass="29444">MTEWHRIAERDGVGAWAMGTGPTVLTAHGIEDSWRIWTPIAERLARDYRVVALDLPWRPGNDYRWAGDGTPGEWLGHAVDVALEAVGDRQHRLLSHSFGATATFELLAHGHRPTSIVLLAPCYRAPHTPVESLREPCREALRATIRTGLRVGLEGRSVDPDVFTIMQQGLEDRLMPQVFPVFFDFFTRTGYLDLSDVDVPTLVVAGTHDIALTRERADALAEQMPHTTVSMYDHYTHFCHQEQPAGIAAEAAEFLARHAPTGGHA</sequence>
<proteinExistence type="predicted"/>
<evidence type="ECO:0000313" key="2">
    <source>
        <dbReference type="EMBL" id="GAA1229184.1"/>
    </source>
</evidence>
<keyword evidence="3" id="KW-1185">Reference proteome</keyword>
<dbReference type="SUPFAM" id="SSF53474">
    <property type="entry name" value="alpha/beta-Hydrolases"/>
    <property type="match status" value="1"/>
</dbReference>
<reference evidence="2 3" key="1">
    <citation type="journal article" date="2019" name="Int. J. Syst. Evol. Microbiol.">
        <title>The Global Catalogue of Microorganisms (GCM) 10K type strain sequencing project: providing services to taxonomists for standard genome sequencing and annotation.</title>
        <authorList>
            <consortium name="The Broad Institute Genomics Platform"/>
            <consortium name="The Broad Institute Genome Sequencing Center for Infectious Disease"/>
            <person name="Wu L."/>
            <person name="Ma J."/>
        </authorList>
    </citation>
    <scope>NUCLEOTIDE SEQUENCE [LARGE SCALE GENOMIC DNA]</scope>
    <source>
        <strain evidence="2 3">JCM 13023</strain>
    </source>
</reference>
<name>A0ABN1W0H7_9PSEU</name>
<comment type="caution">
    <text evidence="2">The sequence shown here is derived from an EMBL/GenBank/DDBJ whole genome shotgun (WGS) entry which is preliminary data.</text>
</comment>
<gene>
    <name evidence="2" type="ORF">GCM10009676_09630</name>
</gene>
<dbReference type="RefSeq" id="WP_253862742.1">
    <property type="nucleotide sequence ID" value="NZ_BAAALN010000003.1"/>
</dbReference>
<feature type="domain" description="AB hydrolase-1" evidence="1">
    <location>
        <begin position="26"/>
        <end position="249"/>
    </location>
</feature>
<organism evidence="2 3">
    <name type="scientific">Prauserella halophila</name>
    <dbReference type="NCBI Taxonomy" id="185641"/>
    <lineage>
        <taxon>Bacteria</taxon>
        <taxon>Bacillati</taxon>
        <taxon>Actinomycetota</taxon>
        <taxon>Actinomycetes</taxon>
        <taxon>Pseudonocardiales</taxon>
        <taxon>Pseudonocardiaceae</taxon>
        <taxon>Prauserella</taxon>
    </lineage>
</organism>
<accession>A0ABN1W0H7</accession>
<dbReference type="InterPro" id="IPR000073">
    <property type="entry name" value="AB_hydrolase_1"/>
</dbReference>
<evidence type="ECO:0000259" key="1">
    <source>
        <dbReference type="Pfam" id="PF12697"/>
    </source>
</evidence>